<protein>
    <submittedName>
        <fullName evidence="5">MCP four helix bundle domain-containing protein</fullName>
    </submittedName>
</protein>
<dbReference type="PROSITE" id="PS50111">
    <property type="entry name" value="CHEMOTAXIS_TRANSDUC_2"/>
    <property type="match status" value="1"/>
</dbReference>
<sequence length="485" mass="51677">MLQVLFRGRIGRLLGVLLFLTAIVGGVGSWNIRQVSSELSALSAQNLQASIHLSGAERNLWELRFALPNYMLGDIASREEIAAASSARIAQTTEHIDAYAALPLSAEERALVDVWHRAFAAYTRARPGYFELIDAGKLDEAKVYRAKETNPPAAQAVLTLSKLIKAQEALANERVARAKTAATAAIGGTLALVVAALGLGFFLSRALTREIAEVLRGLERSSTDLEANAARLLNGARELSSAATEVSSTLQALHTASRQIAESTRGVAAIATETGASARNGDEVVKRAQESFASMRARIDEIVKRMGTLGQSSQEIVGIVDIINELSEQTHILSVNAAIEAANTGEAGLRFGTVAKEIRNLASRVGTSARGIRQLTDAVRDATTQTTKATNEGTKAVAAIVDEFGHVLDSFERINGQVSATTMATREIESSTKHQTTAVAQVNASMTELTRSAKDTEQSSQELSQTCAELRQIATRLADLTGAAR</sequence>
<keyword evidence="6" id="KW-1185">Reference proteome</keyword>
<dbReference type="PANTHER" id="PTHR32089">
    <property type="entry name" value="METHYL-ACCEPTING CHEMOTAXIS PROTEIN MCPB"/>
    <property type="match status" value="1"/>
</dbReference>
<feature type="transmembrane region" description="Helical" evidence="3">
    <location>
        <begin position="181"/>
        <end position="203"/>
    </location>
</feature>
<feature type="domain" description="Methyl-accepting transducer" evidence="4">
    <location>
        <begin position="214"/>
        <end position="450"/>
    </location>
</feature>
<evidence type="ECO:0000256" key="2">
    <source>
        <dbReference type="PROSITE-ProRule" id="PRU00284"/>
    </source>
</evidence>
<dbReference type="Pfam" id="PF12729">
    <property type="entry name" value="4HB_MCP_1"/>
    <property type="match status" value="1"/>
</dbReference>
<dbReference type="EMBL" id="JAGTJJ010000035">
    <property type="protein sequence ID" value="MDC3986095.1"/>
    <property type="molecule type" value="Genomic_DNA"/>
</dbReference>
<dbReference type="InterPro" id="IPR024478">
    <property type="entry name" value="HlyB_4HB_MCP"/>
</dbReference>
<dbReference type="Pfam" id="PF00015">
    <property type="entry name" value="MCPsignal"/>
    <property type="match status" value="1"/>
</dbReference>
<keyword evidence="3" id="KW-1133">Transmembrane helix</keyword>
<dbReference type="RefSeq" id="WP_272459369.1">
    <property type="nucleotide sequence ID" value="NZ_JAGTJJ010000035.1"/>
</dbReference>
<dbReference type="GO" id="GO:0007165">
    <property type="term" value="P:signal transduction"/>
    <property type="evidence" value="ECO:0007669"/>
    <property type="project" value="UniProtKB-KW"/>
</dbReference>
<dbReference type="InterPro" id="IPR004089">
    <property type="entry name" value="MCPsignal_dom"/>
</dbReference>
<dbReference type="Gene3D" id="1.10.287.950">
    <property type="entry name" value="Methyl-accepting chemotaxis protein"/>
    <property type="match status" value="1"/>
</dbReference>
<evidence type="ECO:0000256" key="1">
    <source>
        <dbReference type="ARBA" id="ARBA00023224"/>
    </source>
</evidence>
<dbReference type="SMART" id="SM00283">
    <property type="entry name" value="MA"/>
    <property type="match status" value="1"/>
</dbReference>
<evidence type="ECO:0000313" key="6">
    <source>
        <dbReference type="Proteomes" id="UP001151081"/>
    </source>
</evidence>
<keyword evidence="3" id="KW-0812">Transmembrane</keyword>
<gene>
    <name evidence="5" type="ORF">KEG57_36800</name>
</gene>
<keyword evidence="1 2" id="KW-0807">Transducer</keyword>
<keyword evidence="3" id="KW-0472">Membrane</keyword>
<dbReference type="AlphaFoldDB" id="A0A9X3XBA2"/>
<name>A0A9X3XBA2_9BACT</name>
<evidence type="ECO:0000259" key="4">
    <source>
        <dbReference type="PROSITE" id="PS50111"/>
    </source>
</evidence>
<organism evidence="5 6">
    <name type="scientific">Polyangium jinanense</name>
    <dbReference type="NCBI Taxonomy" id="2829994"/>
    <lineage>
        <taxon>Bacteria</taxon>
        <taxon>Pseudomonadati</taxon>
        <taxon>Myxococcota</taxon>
        <taxon>Polyangia</taxon>
        <taxon>Polyangiales</taxon>
        <taxon>Polyangiaceae</taxon>
        <taxon>Polyangium</taxon>
    </lineage>
</organism>
<reference evidence="5 6" key="1">
    <citation type="submission" date="2021-04" db="EMBL/GenBank/DDBJ databases">
        <title>Genome analysis of Polyangium sp.</title>
        <authorList>
            <person name="Li Y."/>
            <person name="Wang J."/>
        </authorList>
    </citation>
    <scope>NUCLEOTIDE SEQUENCE [LARGE SCALE GENOMIC DNA]</scope>
    <source>
        <strain evidence="5 6">SDU14</strain>
    </source>
</reference>
<dbReference type="PANTHER" id="PTHR32089:SF112">
    <property type="entry name" value="LYSOZYME-LIKE PROTEIN-RELATED"/>
    <property type="match status" value="1"/>
</dbReference>
<evidence type="ECO:0000256" key="3">
    <source>
        <dbReference type="SAM" id="Phobius"/>
    </source>
</evidence>
<accession>A0A9X3XBA2</accession>
<dbReference type="Proteomes" id="UP001151081">
    <property type="component" value="Unassembled WGS sequence"/>
</dbReference>
<comment type="caution">
    <text evidence="5">The sequence shown here is derived from an EMBL/GenBank/DDBJ whole genome shotgun (WGS) entry which is preliminary data.</text>
</comment>
<proteinExistence type="predicted"/>
<dbReference type="GO" id="GO:0016020">
    <property type="term" value="C:membrane"/>
    <property type="evidence" value="ECO:0007669"/>
    <property type="project" value="InterPro"/>
</dbReference>
<dbReference type="SUPFAM" id="SSF58104">
    <property type="entry name" value="Methyl-accepting chemotaxis protein (MCP) signaling domain"/>
    <property type="match status" value="1"/>
</dbReference>
<evidence type="ECO:0000313" key="5">
    <source>
        <dbReference type="EMBL" id="MDC3986095.1"/>
    </source>
</evidence>